<dbReference type="OrthoDB" id="9986677at2759"/>
<keyword evidence="6" id="KW-0653">Protein transport</keyword>
<sequence>MAELQGTLPTLPPSSNDPSSDDISGDTEPSINLDKPSSFEDADEKPHYVNGEPVINGGRDVSRYLVDLRDDQDPPITFRSVVLGTVIGGLGAALYQIYIFKPLSGGVSTVFLLLIIYTLGVFWSTFLPKRSWVEGTRFEWLGPALDFINPGAFRLKEHVVASIIASSASYGSTSVLNFAVQRVRIHTKVRATTAVLATFSTAVFGYGIVGLLRPLTVYPSEMNLPNVSIFQGLHFNTAANHKRVRLFWTAFAAMFTYEIIPAYMFPFLNGFNIFCLSSQHASPSVQDAFTNIFGGADSNEGLGLFSLSFDWQYIGSEFMSRPIIQQANSWVGFFFSYVAIAAIYYSNTWSSKSFPMLSTSLFSSNGSIYHQKAVFTGPDFKLNQTALDQVGLPALTGSYAWSGLMSSLAIGGLIAHCLFFWGPYVLSSFKHAREKTQPDPHWVAMQKYEEVPWWWYVLLLVLAFFAGLISVLHGETTLPVWSYIVALISGAIVTPFSTLLFARMGNGIATNQVFKMIAGSINPGRPVANLYFSMWSHDVVGTSIGLASDLKMGQYLKIPPRAMFLSQIYGTIIVVMIAITGAQRELLLEPNGNNIWSGIGLQSLNSNAITWSLAGKLYGPSGPYFVIPLGIFISFGATFVHWLVCKASGITSTVGSSILVGLTSQLWLRRYHPGWYRKYNYILVMIFILSFAVFGASGVSRPFPSWAGNPTQGNVDYCNGNGALSQGA</sequence>
<keyword evidence="12" id="KW-1185">Reference proteome</keyword>
<evidence type="ECO:0000256" key="10">
    <source>
        <dbReference type="SAM" id="Phobius"/>
    </source>
</evidence>
<evidence type="ECO:0000256" key="7">
    <source>
        <dbReference type="ARBA" id="ARBA00022989"/>
    </source>
</evidence>
<protein>
    <submittedName>
        <fullName evidence="11">Oligopeptide transporter</fullName>
    </submittedName>
</protein>
<evidence type="ECO:0000256" key="3">
    <source>
        <dbReference type="ARBA" id="ARBA00022448"/>
    </source>
</evidence>
<feature type="transmembrane region" description="Helical" evidence="10">
    <location>
        <begin position="246"/>
        <end position="268"/>
    </location>
</feature>
<feature type="transmembrane region" description="Helical" evidence="10">
    <location>
        <begin position="399"/>
        <end position="426"/>
    </location>
</feature>
<evidence type="ECO:0000256" key="2">
    <source>
        <dbReference type="ARBA" id="ARBA00008807"/>
    </source>
</evidence>
<dbReference type="PANTHER" id="PTHR22601">
    <property type="entry name" value="ISP4 LIKE PROTEIN"/>
    <property type="match status" value="1"/>
</dbReference>
<dbReference type="GO" id="GO:0016020">
    <property type="term" value="C:membrane"/>
    <property type="evidence" value="ECO:0007669"/>
    <property type="project" value="UniProtKB-SubCell"/>
</dbReference>
<comment type="caution">
    <text evidence="11">The sequence shown here is derived from an EMBL/GenBank/DDBJ whole genome shotgun (WGS) entry which is preliminary data.</text>
</comment>
<evidence type="ECO:0000256" key="5">
    <source>
        <dbReference type="ARBA" id="ARBA00022856"/>
    </source>
</evidence>
<feature type="transmembrane region" description="Helical" evidence="10">
    <location>
        <begin position="562"/>
        <end position="583"/>
    </location>
</feature>
<dbReference type="GO" id="GO:0035673">
    <property type="term" value="F:oligopeptide transmembrane transporter activity"/>
    <property type="evidence" value="ECO:0007669"/>
    <property type="project" value="InterPro"/>
</dbReference>
<dbReference type="InterPro" id="IPR004648">
    <property type="entry name" value="Oligpept_transpt"/>
</dbReference>
<feature type="transmembrane region" description="Helical" evidence="10">
    <location>
        <begin position="480"/>
        <end position="502"/>
    </location>
</feature>
<evidence type="ECO:0000256" key="6">
    <source>
        <dbReference type="ARBA" id="ARBA00022927"/>
    </source>
</evidence>
<dbReference type="EMBL" id="WHVB01000051">
    <property type="protein sequence ID" value="KAF8464965.1"/>
    <property type="molecule type" value="Genomic_DNA"/>
</dbReference>
<feature type="transmembrane region" description="Helical" evidence="10">
    <location>
        <begin position="625"/>
        <end position="644"/>
    </location>
</feature>
<keyword evidence="5" id="KW-0571">Peptide transport</keyword>
<evidence type="ECO:0000256" key="9">
    <source>
        <dbReference type="SAM" id="MobiDB-lite"/>
    </source>
</evidence>
<evidence type="ECO:0000256" key="1">
    <source>
        <dbReference type="ARBA" id="ARBA00004141"/>
    </source>
</evidence>
<reference evidence="11" key="1">
    <citation type="submission" date="2019-10" db="EMBL/GenBank/DDBJ databases">
        <authorList>
            <consortium name="DOE Joint Genome Institute"/>
            <person name="Kuo A."/>
            <person name="Miyauchi S."/>
            <person name="Kiss E."/>
            <person name="Drula E."/>
            <person name="Kohler A."/>
            <person name="Sanchez-Garcia M."/>
            <person name="Andreopoulos B."/>
            <person name="Barry K.W."/>
            <person name="Bonito G."/>
            <person name="Buee M."/>
            <person name="Carver A."/>
            <person name="Chen C."/>
            <person name="Cichocki N."/>
            <person name="Clum A."/>
            <person name="Culley D."/>
            <person name="Crous P.W."/>
            <person name="Fauchery L."/>
            <person name="Girlanda M."/>
            <person name="Hayes R."/>
            <person name="Keri Z."/>
            <person name="LaButti K."/>
            <person name="Lipzen A."/>
            <person name="Lombard V."/>
            <person name="Magnuson J."/>
            <person name="Maillard F."/>
            <person name="Morin E."/>
            <person name="Murat C."/>
            <person name="Nolan M."/>
            <person name="Ohm R."/>
            <person name="Pangilinan J."/>
            <person name="Pereira M."/>
            <person name="Perotto S."/>
            <person name="Peter M."/>
            <person name="Riley R."/>
            <person name="Sitrit Y."/>
            <person name="Stielow B."/>
            <person name="Szollosi G."/>
            <person name="Zifcakova L."/>
            <person name="Stursova M."/>
            <person name="Spatafora J.W."/>
            <person name="Tedersoo L."/>
            <person name="Vaario L.-M."/>
            <person name="Yamada A."/>
            <person name="Yan M."/>
            <person name="Wang P."/>
            <person name="Xu J."/>
            <person name="Bruns T."/>
            <person name="Baldrian P."/>
            <person name="Vilgalys R."/>
            <person name="Henrissat B."/>
            <person name="Grigoriev I.V."/>
            <person name="Hibbett D."/>
            <person name="Nagy L.G."/>
            <person name="Martin F.M."/>
        </authorList>
    </citation>
    <scope>NUCLEOTIDE SEQUENCE</scope>
    <source>
        <strain evidence="11">Prilba</strain>
    </source>
</reference>
<dbReference type="Pfam" id="PF03169">
    <property type="entry name" value="OPT"/>
    <property type="match status" value="1"/>
</dbReference>
<accession>A0A9P5MKN5</accession>
<evidence type="ECO:0000256" key="4">
    <source>
        <dbReference type="ARBA" id="ARBA00022692"/>
    </source>
</evidence>
<reference evidence="11" key="2">
    <citation type="journal article" date="2020" name="Nat. Commun.">
        <title>Large-scale genome sequencing of mycorrhizal fungi provides insights into the early evolution of symbiotic traits.</title>
        <authorList>
            <person name="Miyauchi S."/>
            <person name="Kiss E."/>
            <person name="Kuo A."/>
            <person name="Drula E."/>
            <person name="Kohler A."/>
            <person name="Sanchez-Garcia M."/>
            <person name="Morin E."/>
            <person name="Andreopoulos B."/>
            <person name="Barry K.W."/>
            <person name="Bonito G."/>
            <person name="Buee M."/>
            <person name="Carver A."/>
            <person name="Chen C."/>
            <person name="Cichocki N."/>
            <person name="Clum A."/>
            <person name="Culley D."/>
            <person name="Crous P.W."/>
            <person name="Fauchery L."/>
            <person name="Girlanda M."/>
            <person name="Hayes R.D."/>
            <person name="Keri Z."/>
            <person name="LaButti K."/>
            <person name="Lipzen A."/>
            <person name="Lombard V."/>
            <person name="Magnuson J."/>
            <person name="Maillard F."/>
            <person name="Murat C."/>
            <person name="Nolan M."/>
            <person name="Ohm R.A."/>
            <person name="Pangilinan J."/>
            <person name="Pereira M.F."/>
            <person name="Perotto S."/>
            <person name="Peter M."/>
            <person name="Pfister S."/>
            <person name="Riley R."/>
            <person name="Sitrit Y."/>
            <person name="Stielow J.B."/>
            <person name="Szollosi G."/>
            <person name="Zifcakova L."/>
            <person name="Stursova M."/>
            <person name="Spatafora J.W."/>
            <person name="Tedersoo L."/>
            <person name="Vaario L.M."/>
            <person name="Yamada A."/>
            <person name="Yan M."/>
            <person name="Wang P."/>
            <person name="Xu J."/>
            <person name="Bruns T."/>
            <person name="Baldrian P."/>
            <person name="Vilgalys R."/>
            <person name="Dunand C."/>
            <person name="Henrissat B."/>
            <person name="Grigoriev I.V."/>
            <person name="Hibbett D."/>
            <person name="Nagy L.G."/>
            <person name="Martin F.M."/>
        </authorList>
    </citation>
    <scope>NUCLEOTIDE SEQUENCE</scope>
    <source>
        <strain evidence="11">Prilba</strain>
    </source>
</reference>
<feature type="transmembrane region" description="Helical" evidence="10">
    <location>
        <begin position="192"/>
        <end position="212"/>
    </location>
</feature>
<feature type="transmembrane region" description="Helical" evidence="10">
    <location>
        <begin position="76"/>
        <end position="95"/>
    </location>
</feature>
<comment type="subcellular location">
    <subcellularLocation>
        <location evidence="1">Membrane</location>
        <topology evidence="1">Multi-pass membrane protein</topology>
    </subcellularLocation>
</comment>
<feature type="region of interest" description="Disordered" evidence="9">
    <location>
        <begin position="1"/>
        <end position="52"/>
    </location>
</feature>
<keyword evidence="3" id="KW-0813">Transport</keyword>
<dbReference type="AlphaFoldDB" id="A0A9P5MKN5"/>
<dbReference type="Proteomes" id="UP000759537">
    <property type="component" value="Unassembled WGS sequence"/>
</dbReference>
<feature type="transmembrane region" description="Helical" evidence="10">
    <location>
        <begin position="680"/>
        <end position="699"/>
    </location>
</feature>
<evidence type="ECO:0000313" key="11">
    <source>
        <dbReference type="EMBL" id="KAF8464965.1"/>
    </source>
</evidence>
<name>A0A9P5MKN5_9AGAM</name>
<feature type="transmembrane region" description="Helical" evidence="10">
    <location>
        <begin position="453"/>
        <end position="474"/>
    </location>
</feature>
<dbReference type="InterPro" id="IPR004813">
    <property type="entry name" value="OPT"/>
</dbReference>
<dbReference type="NCBIfam" id="TIGR00728">
    <property type="entry name" value="OPT_sfam"/>
    <property type="match status" value="1"/>
</dbReference>
<organism evidence="11 12">
    <name type="scientific">Russula ochroleuca</name>
    <dbReference type="NCBI Taxonomy" id="152965"/>
    <lineage>
        <taxon>Eukaryota</taxon>
        <taxon>Fungi</taxon>
        <taxon>Dikarya</taxon>
        <taxon>Basidiomycota</taxon>
        <taxon>Agaricomycotina</taxon>
        <taxon>Agaricomycetes</taxon>
        <taxon>Russulales</taxon>
        <taxon>Russulaceae</taxon>
        <taxon>Russula</taxon>
    </lineage>
</organism>
<feature type="transmembrane region" description="Helical" evidence="10">
    <location>
        <begin position="327"/>
        <end position="346"/>
    </location>
</feature>
<proteinExistence type="inferred from homology"/>
<dbReference type="GO" id="GO:0015031">
    <property type="term" value="P:protein transport"/>
    <property type="evidence" value="ECO:0007669"/>
    <property type="project" value="UniProtKB-KW"/>
</dbReference>
<keyword evidence="8 10" id="KW-0472">Membrane</keyword>
<comment type="similarity">
    <text evidence="2">Belongs to the oligopeptide OPT transporter family.</text>
</comment>
<evidence type="ECO:0000313" key="12">
    <source>
        <dbReference type="Proteomes" id="UP000759537"/>
    </source>
</evidence>
<keyword evidence="4 10" id="KW-0812">Transmembrane</keyword>
<gene>
    <name evidence="11" type="ORF">DFH94DRAFT_796265</name>
</gene>
<keyword evidence="7 10" id="KW-1133">Transmembrane helix</keyword>
<feature type="transmembrane region" description="Helical" evidence="10">
    <location>
        <begin position="159"/>
        <end position="180"/>
    </location>
</feature>
<feature type="transmembrane region" description="Helical" evidence="10">
    <location>
        <begin position="107"/>
        <end position="126"/>
    </location>
</feature>
<evidence type="ECO:0000256" key="8">
    <source>
        <dbReference type="ARBA" id="ARBA00023136"/>
    </source>
</evidence>